<feature type="domain" description="Transcription factor CBF/NF-Y/archaeal histone" evidence="2">
    <location>
        <begin position="238"/>
        <end position="295"/>
    </location>
</feature>
<dbReference type="EMBL" id="JADOXO010000050">
    <property type="protein sequence ID" value="KAF9816894.1"/>
    <property type="molecule type" value="Genomic_DNA"/>
</dbReference>
<evidence type="ECO:0000313" key="4">
    <source>
        <dbReference type="Proteomes" id="UP000639403"/>
    </source>
</evidence>
<dbReference type="GO" id="GO:0046982">
    <property type="term" value="F:protein heterodimerization activity"/>
    <property type="evidence" value="ECO:0007669"/>
    <property type="project" value="InterPro"/>
</dbReference>
<dbReference type="InterPro" id="IPR009072">
    <property type="entry name" value="Histone-fold"/>
</dbReference>
<reference evidence="3" key="2">
    <citation type="journal article" name="Front. Microbiol.">
        <title>Degradative Capacity of Two Strains of Rhodonia placenta: From Phenotype to Genotype.</title>
        <authorList>
            <person name="Kolle M."/>
            <person name="Horta M.A.C."/>
            <person name="Nowrousian M."/>
            <person name="Ohm R.A."/>
            <person name="Benz J.P."/>
            <person name="Pilgard A."/>
        </authorList>
    </citation>
    <scope>NUCLEOTIDE SEQUENCE</scope>
    <source>
        <strain evidence="3">FPRL280</strain>
    </source>
</reference>
<dbReference type="Gene3D" id="1.10.20.10">
    <property type="entry name" value="Histone, subunit A"/>
    <property type="match status" value="1"/>
</dbReference>
<evidence type="ECO:0000259" key="2">
    <source>
        <dbReference type="Pfam" id="PF00808"/>
    </source>
</evidence>
<reference evidence="3" key="1">
    <citation type="submission" date="2020-11" db="EMBL/GenBank/DDBJ databases">
        <authorList>
            <person name="Koelle M."/>
            <person name="Horta M.A.C."/>
            <person name="Nowrousian M."/>
            <person name="Ohm R.A."/>
            <person name="Benz P."/>
            <person name="Pilgard A."/>
        </authorList>
    </citation>
    <scope>NUCLEOTIDE SEQUENCE</scope>
    <source>
        <strain evidence="3">FPRL280</strain>
    </source>
</reference>
<dbReference type="Gene3D" id="3.30.428.10">
    <property type="entry name" value="HIT-like"/>
    <property type="match status" value="1"/>
</dbReference>
<accession>A0A8H7P534</accession>
<dbReference type="SUPFAM" id="SSF54197">
    <property type="entry name" value="HIT-like"/>
    <property type="match status" value="1"/>
</dbReference>
<dbReference type="Proteomes" id="UP000639403">
    <property type="component" value="Unassembled WGS sequence"/>
</dbReference>
<protein>
    <recommendedName>
        <fullName evidence="2">Transcription factor CBF/NF-Y/archaeal histone domain-containing protein</fullName>
    </recommendedName>
</protein>
<evidence type="ECO:0000313" key="3">
    <source>
        <dbReference type="EMBL" id="KAF9816894.1"/>
    </source>
</evidence>
<dbReference type="SUPFAM" id="SSF47113">
    <property type="entry name" value="Histone-fold"/>
    <property type="match status" value="1"/>
</dbReference>
<organism evidence="3 4">
    <name type="scientific">Rhodonia placenta</name>
    <dbReference type="NCBI Taxonomy" id="104341"/>
    <lineage>
        <taxon>Eukaryota</taxon>
        <taxon>Fungi</taxon>
        <taxon>Dikarya</taxon>
        <taxon>Basidiomycota</taxon>
        <taxon>Agaricomycotina</taxon>
        <taxon>Agaricomycetes</taxon>
        <taxon>Polyporales</taxon>
        <taxon>Adustoporiaceae</taxon>
        <taxon>Rhodonia</taxon>
    </lineage>
</organism>
<sequence length="355" mass="39721">MTSFIIKAHEGLSIPTSWKTEPQCPFCQIIQGEAPAFRLYEDDKVIAFLGEFAITVLRGPSLSAIEATAFTKIYYPSDRGTPLENTGLNVVCNQEYAQAVRHVHYHIIPAPTAFSTATSSNAAAGEVDHVAKPLTQKEMHLKEFQNRNLLDDDEARQLTFMATFDYDDSMEGPSTLHDDPQTIGYDDPQSEPLDIPDDALADDDEAIHSATVISDTKKAREKKIAHDPKREPGKTHAPLSKVRQITKADRELPVVQKEALFVLAIAAEEFVRRMAGATERIAKRDQRTTQQMRDLDLILMPPLEETVERKGKTKEKIVESARGPLDRFVAKDPRHEEDTAAQIIMHEDGTMSMEL</sequence>
<evidence type="ECO:0000256" key="1">
    <source>
        <dbReference type="SAM" id="MobiDB-lite"/>
    </source>
</evidence>
<proteinExistence type="predicted"/>
<dbReference type="InterPro" id="IPR001310">
    <property type="entry name" value="Histidine_triad_HIT"/>
</dbReference>
<gene>
    <name evidence="3" type="ORF">IEO21_03768</name>
</gene>
<dbReference type="AlphaFoldDB" id="A0A8H7P534"/>
<dbReference type="InterPro" id="IPR003958">
    <property type="entry name" value="CBFA_NFYB_domain"/>
</dbReference>
<name>A0A8H7P534_9APHY</name>
<dbReference type="PANTHER" id="PTHR46648:SF1">
    <property type="entry name" value="ADENOSINE 5'-MONOPHOSPHORAMIDASE HNT1"/>
    <property type="match status" value="1"/>
</dbReference>
<dbReference type="GO" id="GO:0009117">
    <property type="term" value="P:nucleotide metabolic process"/>
    <property type="evidence" value="ECO:0007669"/>
    <property type="project" value="TreeGrafter"/>
</dbReference>
<dbReference type="Pfam" id="PF00808">
    <property type="entry name" value="CBFD_NFYB_HMF"/>
    <property type="match status" value="1"/>
</dbReference>
<feature type="region of interest" description="Disordered" evidence="1">
    <location>
        <begin position="215"/>
        <end position="240"/>
    </location>
</feature>
<feature type="compositionally biased region" description="Basic and acidic residues" evidence="1">
    <location>
        <begin position="215"/>
        <end position="234"/>
    </location>
</feature>
<comment type="caution">
    <text evidence="3">The sequence shown here is derived from an EMBL/GenBank/DDBJ whole genome shotgun (WGS) entry which is preliminary data.</text>
</comment>
<feature type="region of interest" description="Disordered" evidence="1">
    <location>
        <begin position="169"/>
        <end position="190"/>
    </location>
</feature>
<dbReference type="PANTHER" id="PTHR46648">
    <property type="entry name" value="HIT FAMILY PROTEIN 1"/>
    <property type="match status" value="1"/>
</dbReference>
<dbReference type="InterPro" id="IPR036265">
    <property type="entry name" value="HIT-like_sf"/>
</dbReference>